<protein>
    <submittedName>
        <fullName evidence="2">Uncharacterized protein</fullName>
    </submittedName>
</protein>
<feature type="non-terminal residue" evidence="2">
    <location>
        <position position="1"/>
    </location>
</feature>
<feature type="region of interest" description="Disordered" evidence="1">
    <location>
        <begin position="86"/>
        <end position="126"/>
    </location>
</feature>
<comment type="caution">
    <text evidence="2">The sequence shown here is derived from an EMBL/GenBank/DDBJ whole genome shotgun (WGS) entry which is preliminary data.</text>
</comment>
<dbReference type="AlphaFoldDB" id="A0A9D2JIW1"/>
<proteinExistence type="predicted"/>
<sequence length="241" mass="26963">ETKAAVDTWYAKNQTSYSMKNYQRFEKLVKSVTPTSVRKKYEKPLAEFKTAVDNKIKKEKAEEEARQAELKQQQVAWFSGNQVVGDSRTASNETNVDSDVPQSNTVSQEKHQQTESPVPPVTQVPVSRTDGFNFKGHHFDLSSFSGLGAVPQWTPYIYQWTDDPSHYLIEKASNAGNAIWSVGIGDQVVINGQTYTVFNQMSNVVNDDSAYGILKSQGATITWQTCDYADPNSTLTIWFAA</sequence>
<gene>
    <name evidence="2" type="ORF">IAA20_10425</name>
</gene>
<organism evidence="2 3">
    <name type="scientific">Candidatus Enterococcus avicola</name>
    <dbReference type="NCBI Taxonomy" id="2838561"/>
    <lineage>
        <taxon>Bacteria</taxon>
        <taxon>Bacillati</taxon>
        <taxon>Bacillota</taxon>
        <taxon>Bacilli</taxon>
        <taxon>Lactobacillales</taxon>
        <taxon>Enterococcaceae</taxon>
        <taxon>Enterococcus</taxon>
    </lineage>
</organism>
<reference evidence="2" key="2">
    <citation type="submission" date="2021-04" db="EMBL/GenBank/DDBJ databases">
        <authorList>
            <person name="Gilroy R."/>
        </authorList>
    </citation>
    <scope>NUCLEOTIDE SEQUENCE</scope>
    <source>
        <strain evidence="2">CHK172-16539</strain>
    </source>
</reference>
<evidence type="ECO:0000313" key="3">
    <source>
        <dbReference type="Proteomes" id="UP000824063"/>
    </source>
</evidence>
<dbReference type="EMBL" id="DXBN01000243">
    <property type="protein sequence ID" value="HIZ54342.1"/>
    <property type="molecule type" value="Genomic_DNA"/>
</dbReference>
<evidence type="ECO:0000313" key="2">
    <source>
        <dbReference type="EMBL" id="HIZ54342.1"/>
    </source>
</evidence>
<dbReference type="Proteomes" id="UP000824063">
    <property type="component" value="Unassembled WGS sequence"/>
</dbReference>
<evidence type="ECO:0000256" key="1">
    <source>
        <dbReference type="SAM" id="MobiDB-lite"/>
    </source>
</evidence>
<feature type="compositionally biased region" description="Polar residues" evidence="1">
    <location>
        <begin position="86"/>
        <end position="107"/>
    </location>
</feature>
<reference evidence="2" key="1">
    <citation type="journal article" date="2021" name="PeerJ">
        <title>Extensive microbial diversity within the chicken gut microbiome revealed by metagenomics and culture.</title>
        <authorList>
            <person name="Gilroy R."/>
            <person name="Ravi A."/>
            <person name="Getino M."/>
            <person name="Pursley I."/>
            <person name="Horton D.L."/>
            <person name="Alikhan N.F."/>
            <person name="Baker D."/>
            <person name="Gharbi K."/>
            <person name="Hall N."/>
            <person name="Watson M."/>
            <person name="Adriaenssens E.M."/>
            <person name="Foster-Nyarko E."/>
            <person name="Jarju S."/>
            <person name="Secka A."/>
            <person name="Antonio M."/>
            <person name="Oren A."/>
            <person name="Chaudhuri R.R."/>
            <person name="La Ragione R."/>
            <person name="Hildebrand F."/>
            <person name="Pallen M.J."/>
        </authorList>
    </citation>
    <scope>NUCLEOTIDE SEQUENCE</scope>
    <source>
        <strain evidence="2">CHK172-16539</strain>
    </source>
</reference>
<accession>A0A9D2JIW1</accession>
<name>A0A9D2JIW1_9ENTE</name>